<evidence type="ECO:0000313" key="1">
    <source>
        <dbReference type="EMBL" id="KAI3779981.1"/>
    </source>
</evidence>
<dbReference type="Proteomes" id="UP001055811">
    <property type="component" value="Linkage Group LG02"/>
</dbReference>
<gene>
    <name evidence="1" type="ORF">L2E82_09763</name>
</gene>
<reference evidence="1 2" key="2">
    <citation type="journal article" date="2022" name="Mol. Ecol. Resour.">
        <title>The genomes of chicory, endive, great burdock and yacon provide insights into Asteraceae paleo-polyploidization history and plant inulin production.</title>
        <authorList>
            <person name="Fan W."/>
            <person name="Wang S."/>
            <person name="Wang H."/>
            <person name="Wang A."/>
            <person name="Jiang F."/>
            <person name="Liu H."/>
            <person name="Zhao H."/>
            <person name="Xu D."/>
            <person name="Zhang Y."/>
        </authorList>
    </citation>
    <scope>NUCLEOTIDE SEQUENCE [LARGE SCALE GENOMIC DNA]</scope>
    <source>
        <strain evidence="2">cv. Punajuju</strain>
        <tissue evidence="1">Leaves</tissue>
    </source>
</reference>
<comment type="caution">
    <text evidence="1">The sequence shown here is derived from an EMBL/GenBank/DDBJ whole genome shotgun (WGS) entry which is preliminary data.</text>
</comment>
<accession>A0ACB9GAD0</accession>
<proteinExistence type="predicted"/>
<name>A0ACB9GAD0_CICIN</name>
<organism evidence="1 2">
    <name type="scientific">Cichorium intybus</name>
    <name type="common">Chicory</name>
    <dbReference type="NCBI Taxonomy" id="13427"/>
    <lineage>
        <taxon>Eukaryota</taxon>
        <taxon>Viridiplantae</taxon>
        <taxon>Streptophyta</taxon>
        <taxon>Embryophyta</taxon>
        <taxon>Tracheophyta</taxon>
        <taxon>Spermatophyta</taxon>
        <taxon>Magnoliopsida</taxon>
        <taxon>eudicotyledons</taxon>
        <taxon>Gunneridae</taxon>
        <taxon>Pentapetalae</taxon>
        <taxon>asterids</taxon>
        <taxon>campanulids</taxon>
        <taxon>Asterales</taxon>
        <taxon>Asteraceae</taxon>
        <taxon>Cichorioideae</taxon>
        <taxon>Cichorieae</taxon>
        <taxon>Cichoriinae</taxon>
        <taxon>Cichorium</taxon>
    </lineage>
</organism>
<dbReference type="EMBL" id="CM042010">
    <property type="protein sequence ID" value="KAI3779981.1"/>
    <property type="molecule type" value="Genomic_DNA"/>
</dbReference>
<sequence>MEICQTLANISTPPPPLQILQSFLAFIDLSWKLKANMRFSEAYKGFKVIPRRRRPPLRPPVSPTASSSSSPSHSQGNPVFPDFRSPLSILVVSLQHRYLPSSSINQHRHSLSSSSPPFSQSRRLSGYGI</sequence>
<evidence type="ECO:0000313" key="2">
    <source>
        <dbReference type="Proteomes" id="UP001055811"/>
    </source>
</evidence>
<reference evidence="2" key="1">
    <citation type="journal article" date="2022" name="Mol. Ecol. Resour.">
        <title>The genomes of chicory, endive, great burdock and yacon provide insights into Asteraceae palaeo-polyploidization history and plant inulin production.</title>
        <authorList>
            <person name="Fan W."/>
            <person name="Wang S."/>
            <person name="Wang H."/>
            <person name="Wang A."/>
            <person name="Jiang F."/>
            <person name="Liu H."/>
            <person name="Zhao H."/>
            <person name="Xu D."/>
            <person name="Zhang Y."/>
        </authorList>
    </citation>
    <scope>NUCLEOTIDE SEQUENCE [LARGE SCALE GENOMIC DNA]</scope>
    <source>
        <strain evidence="2">cv. Punajuju</strain>
    </source>
</reference>
<protein>
    <submittedName>
        <fullName evidence="1">Uncharacterized protein</fullName>
    </submittedName>
</protein>
<keyword evidence="2" id="KW-1185">Reference proteome</keyword>